<dbReference type="Proteomes" id="UP001055811">
    <property type="component" value="Linkage Group LG02"/>
</dbReference>
<gene>
    <name evidence="1" type="ORF">L2E82_07724</name>
</gene>
<reference evidence="2" key="1">
    <citation type="journal article" date="2022" name="Mol. Ecol. Resour.">
        <title>The genomes of chicory, endive, great burdock and yacon provide insights into Asteraceae palaeo-polyploidization history and plant inulin production.</title>
        <authorList>
            <person name="Fan W."/>
            <person name="Wang S."/>
            <person name="Wang H."/>
            <person name="Wang A."/>
            <person name="Jiang F."/>
            <person name="Liu H."/>
            <person name="Zhao H."/>
            <person name="Xu D."/>
            <person name="Zhang Y."/>
        </authorList>
    </citation>
    <scope>NUCLEOTIDE SEQUENCE [LARGE SCALE GENOMIC DNA]</scope>
    <source>
        <strain evidence="2">cv. Punajuju</strain>
    </source>
</reference>
<evidence type="ECO:0000313" key="1">
    <source>
        <dbReference type="EMBL" id="KAI3778436.1"/>
    </source>
</evidence>
<comment type="caution">
    <text evidence="1">The sequence shown here is derived from an EMBL/GenBank/DDBJ whole genome shotgun (WGS) entry which is preliminary data.</text>
</comment>
<protein>
    <submittedName>
        <fullName evidence="1">Uncharacterized protein</fullName>
    </submittedName>
</protein>
<reference evidence="1 2" key="2">
    <citation type="journal article" date="2022" name="Mol. Ecol. Resour.">
        <title>The genomes of chicory, endive, great burdock and yacon provide insights into Asteraceae paleo-polyploidization history and plant inulin production.</title>
        <authorList>
            <person name="Fan W."/>
            <person name="Wang S."/>
            <person name="Wang H."/>
            <person name="Wang A."/>
            <person name="Jiang F."/>
            <person name="Liu H."/>
            <person name="Zhao H."/>
            <person name="Xu D."/>
            <person name="Zhang Y."/>
        </authorList>
    </citation>
    <scope>NUCLEOTIDE SEQUENCE [LARGE SCALE GENOMIC DNA]</scope>
    <source>
        <strain evidence="2">cv. Punajuju</strain>
        <tissue evidence="1">Leaves</tissue>
    </source>
</reference>
<dbReference type="EMBL" id="CM042010">
    <property type="protein sequence ID" value="KAI3778436.1"/>
    <property type="molecule type" value="Genomic_DNA"/>
</dbReference>
<organism evidence="1 2">
    <name type="scientific">Cichorium intybus</name>
    <name type="common">Chicory</name>
    <dbReference type="NCBI Taxonomy" id="13427"/>
    <lineage>
        <taxon>Eukaryota</taxon>
        <taxon>Viridiplantae</taxon>
        <taxon>Streptophyta</taxon>
        <taxon>Embryophyta</taxon>
        <taxon>Tracheophyta</taxon>
        <taxon>Spermatophyta</taxon>
        <taxon>Magnoliopsida</taxon>
        <taxon>eudicotyledons</taxon>
        <taxon>Gunneridae</taxon>
        <taxon>Pentapetalae</taxon>
        <taxon>asterids</taxon>
        <taxon>campanulids</taxon>
        <taxon>Asterales</taxon>
        <taxon>Asteraceae</taxon>
        <taxon>Cichorioideae</taxon>
        <taxon>Cichorieae</taxon>
        <taxon>Cichoriinae</taxon>
        <taxon>Cichorium</taxon>
    </lineage>
</organism>
<keyword evidence="2" id="KW-1185">Reference proteome</keyword>
<name>A0ACB9G5Y2_CICIN</name>
<sequence length="69" mass="7543">MSGIKLSKIGKLYTNPWTSEADALSSAVHTHQSTTGDEPKKRNYFGITTAGGGRFSIPSFLKVQDRNRS</sequence>
<proteinExistence type="predicted"/>
<evidence type="ECO:0000313" key="2">
    <source>
        <dbReference type="Proteomes" id="UP001055811"/>
    </source>
</evidence>
<accession>A0ACB9G5Y2</accession>